<evidence type="ECO:0000256" key="1">
    <source>
        <dbReference type="SAM" id="Phobius"/>
    </source>
</evidence>
<name>A0AAN6SGQ2_9PEZI</name>
<evidence type="ECO:0000313" key="2">
    <source>
        <dbReference type="EMBL" id="KAK3952834.1"/>
    </source>
</evidence>
<feature type="transmembrane region" description="Helical" evidence="1">
    <location>
        <begin position="46"/>
        <end position="66"/>
    </location>
</feature>
<protein>
    <submittedName>
        <fullName evidence="2">Uncharacterized protein</fullName>
    </submittedName>
</protein>
<sequence>MRKRIQPNPLILHVIQTGKFYALSGIYAVLGPEFGLKRRIQAAKSYALVLTGAYAVSGGCSFRGLYSTTECRTQNTERTTRLPALSHSWQLASLTISPFFRAPTGN</sequence>
<evidence type="ECO:0000313" key="3">
    <source>
        <dbReference type="Proteomes" id="UP001303222"/>
    </source>
</evidence>
<dbReference type="Proteomes" id="UP001303222">
    <property type="component" value="Unassembled WGS sequence"/>
</dbReference>
<dbReference type="EMBL" id="MU859116">
    <property type="protein sequence ID" value="KAK3952834.1"/>
    <property type="molecule type" value="Genomic_DNA"/>
</dbReference>
<reference evidence="2" key="2">
    <citation type="submission" date="2023-06" db="EMBL/GenBank/DDBJ databases">
        <authorList>
            <consortium name="Lawrence Berkeley National Laboratory"/>
            <person name="Mondo S.J."/>
            <person name="Hensen N."/>
            <person name="Bonometti L."/>
            <person name="Westerberg I."/>
            <person name="Brannstrom I.O."/>
            <person name="Guillou S."/>
            <person name="Cros-Aarteil S."/>
            <person name="Calhoun S."/>
            <person name="Haridas S."/>
            <person name="Kuo A."/>
            <person name="Pangilinan J."/>
            <person name="Riley R."/>
            <person name="Labutti K."/>
            <person name="Andreopoulos B."/>
            <person name="Lipzen A."/>
            <person name="Chen C."/>
            <person name="Yanf M."/>
            <person name="Daum C."/>
            <person name="Ng V."/>
            <person name="Clum A."/>
            <person name="Steindorff A."/>
            <person name="Ohm R."/>
            <person name="Martin F."/>
            <person name="Silar P."/>
            <person name="Natvig D."/>
            <person name="Lalanne C."/>
            <person name="Gautier V."/>
            <person name="Ament-Velasquez S.L."/>
            <person name="Kruys A."/>
            <person name="Hutchinson M.I."/>
            <person name="Powell A.J."/>
            <person name="Barry K."/>
            <person name="Miller A.N."/>
            <person name="Grigoriev I.V."/>
            <person name="Debuchy R."/>
            <person name="Gladieux P."/>
            <person name="Thoren M.H."/>
            <person name="Johannesson H."/>
        </authorList>
    </citation>
    <scope>NUCLEOTIDE SEQUENCE</scope>
    <source>
        <strain evidence="2">CBS 626.80</strain>
    </source>
</reference>
<gene>
    <name evidence="2" type="ORF">QBC32DRAFT_340400</name>
</gene>
<keyword evidence="1" id="KW-0812">Transmembrane</keyword>
<comment type="caution">
    <text evidence="2">The sequence shown here is derived from an EMBL/GenBank/DDBJ whole genome shotgun (WGS) entry which is preliminary data.</text>
</comment>
<keyword evidence="1" id="KW-1133">Transmembrane helix</keyword>
<organism evidence="2 3">
    <name type="scientific">Pseudoneurospora amorphoporcata</name>
    <dbReference type="NCBI Taxonomy" id="241081"/>
    <lineage>
        <taxon>Eukaryota</taxon>
        <taxon>Fungi</taxon>
        <taxon>Dikarya</taxon>
        <taxon>Ascomycota</taxon>
        <taxon>Pezizomycotina</taxon>
        <taxon>Sordariomycetes</taxon>
        <taxon>Sordariomycetidae</taxon>
        <taxon>Sordariales</taxon>
        <taxon>Sordariaceae</taxon>
        <taxon>Pseudoneurospora</taxon>
    </lineage>
</organism>
<reference evidence="2" key="1">
    <citation type="journal article" date="2023" name="Mol. Phylogenet. Evol.">
        <title>Genome-scale phylogeny and comparative genomics of the fungal order Sordariales.</title>
        <authorList>
            <person name="Hensen N."/>
            <person name="Bonometti L."/>
            <person name="Westerberg I."/>
            <person name="Brannstrom I.O."/>
            <person name="Guillou S."/>
            <person name="Cros-Aarteil S."/>
            <person name="Calhoun S."/>
            <person name="Haridas S."/>
            <person name="Kuo A."/>
            <person name="Mondo S."/>
            <person name="Pangilinan J."/>
            <person name="Riley R."/>
            <person name="LaButti K."/>
            <person name="Andreopoulos B."/>
            <person name="Lipzen A."/>
            <person name="Chen C."/>
            <person name="Yan M."/>
            <person name="Daum C."/>
            <person name="Ng V."/>
            <person name="Clum A."/>
            <person name="Steindorff A."/>
            <person name="Ohm R.A."/>
            <person name="Martin F."/>
            <person name="Silar P."/>
            <person name="Natvig D.O."/>
            <person name="Lalanne C."/>
            <person name="Gautier V."/>
            <person name="Ament-Velasquez S.L."/>
            <person name="Kruys A."/>
            <person name="Hutchinson M.I."/>
            <person name="Powell A.J."/>
            <person name="Barry K."/>
            <person name="Miller A.N."/>
            <person name="Grigoriev I.V."/>
            <person name="Debuchy R."/>
            <person name="Gladieux P."/>
            <person name="Hiltunen Thoren M."/>
            <person name="Johannesson H."/>
        </authorList>
    </citation>
    <scope>NUCLEOTIDE SEQUENCE</scope>
    <source>
        <strain evidence="2">CBS 626.80</strain>
    </source>
</reference>
<proteinExistence type="predicted"/>
<feature type="non-terminal residue" evidence="2">
    <location>
        <position position="106"/>
    </location>
</feature>
<keyword evidence="1" id="KW-0472">Membrane</keyword>
<accession>A0AAN6SGQ2</accession>
<keyword evidence="3" id="KW-1185">Reference proteome</keyword>
<dbReference type="AlphaFoldDB" id="A0AAN6SGQ2"/>